<reference evidence="2" key="1">
    <citation type="journal article" date="2022" name="Mol. Ecol. Resour.">
        <title>The genomes of chicory, endive, great burdock and yacon provide insights into Asteraceae palaeo-polyploidization history and plant inulin production.</title>
        <authorList>
            <person name="Fan W."/>
            <person name="Wang S."/>
            <person name="Wang H."/>
            <person name="Wang A."/>
            <person name="Jiang F."/>
            <person name="Liu H."/>
            <person name="Zhao H."/>
            <person name="Xu D."/>
            <person name="Zhang Y."/>
        </authorList>
    </citation>
    <scope>NUCLEOTIDE SEQUENCE [LARGE SCALE GENOMIC DNA]</scope>
    <source>
        <strain evidence="2">cv. Yunnan</strain>
    </source>
</reference>
<name>A0ACB9JZM4_9ASTR</name>
<evidence type="ECO:0000313" key="2">
    <source>
        <dbReference type="Proteomes" id="UP001056120"/>
    </source>
</evidence>
<proteinExistence type="predicted"/>
<reference evidence="1 2" key="2">
    <citation type="journal article" date="2022" name="Mol. Ecol. Resour.">
        <title>The genomes of chicory, endive, great burdock and yacon provide insights into Asteraceae paleo-polyploidization history and plant inulin production.</title>
        <authorList>
            <person name="Fan W."/>
            <person name="Wang S."/>
            <person name="Wang H."/>
            <person name="Wang A."/>
            <person name="Jiang F."/>
            <person name="Liu H."/>
            <person name="Zhao H."/>
            <person name="Xu D."/>
            <person name="Zhang Y."/>
        </authorList>
    </citation>
    <scope>NUCLEOTIDE SEQUENCE [LARGE SCALE GENOMIC DNA]</scope>
    <source>
        <strain evidence="2">cv. Yunnan</strain>
        <tissue evidence="1">Leaves</tissue>
    </source>
</reference>
<gene>
    <name evidence="1" type="ORF">L1987_06924</name>
</gene>
<keyword evidence="2" id="KW-1185">Reference proteome</keyword>
<organism evidence="1 2">
    <name type="scientific">Smallanthus sonchifolius</name>
    <dbReference type="NCBI Taxonomy" id="185202"/>
    <lineage>
        <taxon>Eukaryota</taxon>
        <taxon>Viridiplantae</taxon>
        <taxon>Streptophyta</taxon>
        <taxon>Embryophyta</taxon>
        <taxon>Tracheophyta</taxon>
        <taxon>Spermatophyta</taxon>
        <taxon>Magnoliopsida</taxon>
        <taxon>eudicotyledons</taxon>
        <taxon>Gunneridae</taxon>
        <taxon>Pentapetalae</taxon>
        <taxon>asterids</taxon>
        <taxon>campanulids</taxon>
        <taxon>Asterales</taxon>
        <taxon>Asteraceae</taxon>
        <taxon>Asteroideae</taxon>
        <taxon>Heliantheae alliance</taxon>
        <taxon>Millerieae</taxon>
        <taxon>Smallanthus</taxon>
    </lineage>
</organism>
<sequence>MKKNRISLLKRQFDLFGHISSESLTVRFNSYVKLVCELKADEVELDNIEVSVSQPKGGVALMTPVVESVPVVPQFVRPQVQHLRSELVIAKVHINKHYVLSKMVNDIFEKQIQQKAKNDIGYKVVPPFNGNRTFIPESKLDTSHVHNFSTSVDPVVSSSPEERKSEKDCETGNGVSESVCEFADE</sequence>
<dbReference type="Proteomes" id="UP001056120">
    <property type="component" value="Linkage Group LG02"/>
</dbReference>
<accession>A0ACB9JZM4</accession>
<evidence type="ECO:0000313" key="1">
    <source>
        <dbReference type="EMBL" id="KAI3825437.1"/>
    </source>
</evidence>
<comment type="caution">
    <text evidence="1">The sequence shown here is derived from an EMBL/GenBank/DDBJ whole genome shotgun (WGS) entry which is preliminary data.</text>
</comment>
<dbReference type="EMBL" id="CM042019">
    <property type="protein sequence ID" value="KAI3825437.1"/>
    <property type="molecule type" value="Genomic_DNA"/>
</dbReference>
<protein>
    <submittedName>
        <fullName evidence="1">Uncharacterized protein</fullName>
    </submittedName>
</protein>